<reference evidence="4 5" key="1">
    <citation type="journal article" date="2019" name="Environ. Microbiol.">
        <title>An active ?-lactamase is a part of an orchestrated cell wall stress resistance network of Bacillus subtilis and related rhizosphere species.</title>
        <authorList>
            <person name="Bucher T."/>
            <person name="Keren-Paz A."/>
            <person name="Hausser J."/>
            <person name="Olender T."/>
            <person name="Cytryn E."/>
            <person name="Kolodkin-Gal I."/>
        </authorList>
    </citation>
    <scope>NUCLEOTIDE SEQUENCE [LARGE SCALE GENOMIC DNA]</scope>
    <source>
        <strain evidence="3 4">I5</strain>
        <strain evidence="2 5">I71</strain>
    </source>
</reference>
<gene>
    <name evidence="2" type="ORF">FC694_24765</name>
    <name evidence="3" type="ORF">FC699_21450</name>
</gene>
<dbReference type="Proteomes" id="UP000306037">
    <property type="component" value="Unassembled WGS sequence"/>
</dbReference>
<proteinExistence type="predicted"/>
<dbReference type="EMBL" id="SZON01001275">
    <property type="protein sequence ID" value="TKI91760.1"/>
    <property type="molecule type" value="Genomic_DNA"/>
</dbReference>
<sequence>MGSFLLWLFLAWGFSEINVNCEERMRMFRKCQDVGSLLLILALLIIACVIQALGEENRE</sequence>
<keyword evidence="1" id="KW-0472">Membrane</keyword>
<comment type="caution">
    <text evidence="2">The sequence shown here is derived from an EMBL/GenBank/DDBJ whole genome shotgun (WGS) entry which is preliminary data.</text>
</comment>
<dbReference type="Proteomes" id="UP000305222">
    <property type="component" value="Unassembled WGS sequence"/>
</dbReference>
<evidence type="ECO:0000313" key="4">
    <source>
        <dbReference type="Proteomes" id="UP000305222"/>
    </source>
</evidence>
<accession>A0A4U2MJ85</accession>
<evidence type="ECO:0000313" key="5">
    <source>
        <dbReference type="Proteomes" id="UP000306037"/>
    </source>
</evidence>
<evidence type="ECO:0000313" key="2">
    <source>
        <dbReference type="EMBL" id="TKH11089.1"/>
    </source>
</evidence>
<evidence type="ECO:0000256" key="1">
    <source>
        <dbReference type="SAM" id="Phobius"/>
    </source>
</evidence>
<dbReference type="EMBL" id="SZOM01000254">
    <property type="protein sequence ID" value="TKH11089.1"/>
    <property type="molecule type" value="Genomic_DNA"/>
</dbReference>
<keyword evidence="1" id="KW-0812">Transmembrane</keyword>
<keyword evidence="1" id="KW-1133">Transmembrane helix</keyword>
<dbReference type="AlphaFoldDB" id="A0A4U2MJ85"/>
<name>A0A4U2MJ85_9BACI</name>
<feature type="transmembrane region" description="Helical" evidence="1">
    <location>
        <begin position="37"/>
        <end position="54"/>
    </location>
</feature>
<organism evidence="2 5">
    <name type="scientific">Bacillus wiedmannii</name>
    <dbReference type="NCBI Taxonomy" id="1890302"/>
    <lineage>
        <taxon>Bacteria</taxon>
        <taxon>Bacillati</taxon>
        <taxon>Bacillota</taxon>
        <taxon>Bacilli</taxon>
        <taxon>Bacillales</taxon>
        <taxon>Bacillaceae</taxon>
        <taxon>Bacillus</taxon>
        <taxon>Bacillus cereus group</taxon>
    </lineage>
</organism>
<protein>
    <submittedName>
        <fullName evidence="2">Uncharacterized protein</fullName>
    </submittedName>
</protein>
<evidence type="ECO:0000313" key="3">
    <source>
        <dbReference type="EMBL" id="TKI91760.1"/>
    </source>
</evidence>